<dbReference type="InterPro" id="IPR012340">
    <property type="entry name" value="NA-bd_OB-fold"/>
</dbReference>
<dbReference type="SUPFAM" id="SSF50249">
    <property type="entry name" value="Nucleic acid-binding proteins"/>
    <property type="match status" value="1"/>
</dbReference>
<dbReference type="InterPro" id="IPR052513">
    <property type="entry name" value="Thioester_dehydratase-like"/>
</dbReference>
<dbReference type="RefSeq" id="WP_133285241.1">
    <property type="nucleotide sequence ID" value="NZ_SMSI01000003.1"/>
</dbReference>
<keyword evidence="4" id="KW-1185">Reference proteome</keyword>
<organism evidence="3 4">
    <name type="scientific">Pseudohoeflea suaedae</name>
    <dbReference type="NCBI Taxonomy" id="877384"/>
    <lineage>
        <taxon>Bacteria</taxon>
        <taxon>Pseudomonadati</taxon>
        <taxon>Pseudomonadota</taxon>
        <taxon>Alphaproteobacteria</taxon>
        <taxon>Hyphomicrobiales</taxon>
        <taxon>Rhizobiaceae</taxon>
        <taxon>Pseudohoeflea</taxon>
    </lineage>
</organism>
<proteinExistence type="predicted"/>
<name>A0A4R5PI96_9HYPH</name>
<dbReference type="InterPro" id="IPR002878">
    <property type="entry name" value="ChsH2_C"/>
</dbReference>
<dbReference type="Pfam" id="PF12172">
    <property type="entry name" value="zf-ChsH2"/>
    <property type="match status" value="1"/>
</dbReference>
<evidence type="ECO:0000259" key="1">
    <source>
        <dbReference type="Pfam" id="PF01796"/>
    </source>
</evidence>
<dbReference type="PANTHER" id="PTHR34075">
    <property type="entry name" value="BLR3430 PROTEIN"/>
    <property type="match status" value="1"/>
</dbReference>
<sequence>MSELADLKVPGPTEIELTKPFWKAAAEGRLLVQRCEDCTKAILYPREICPHCWSEKLTWEQASGLGRLKSFSRVHKPGHPGWMPVSPYVVGLVELDEGPTMLSHILPGECEPAVGDRLELKPTNIGGRVLPAFQRKDQGENV</sequence>
<evidence type="ECO:0008006" key="5">
    <source>
        <dbReference type="Google" id="ProtNLM"/>
    </source>
</evidence>
<dbReference type="PANTHER" id="PTHR34075:SF5">
    <property type="entry name" value="BLR3430 PROTEIN"/>
    <property type="match status" value="1"/>
</dbReference>
<evidence type="ECO:0000259" key="2">
    <source>
        <dbReference type="Pfam" id="PF12172"/>
    </source>
</evidence>
<dbReference type="EMBL" id="SMSI01000003">
    <property type="protein sequence ID" value="TDH34956.1"/>
    <property type="molecule type" value="Genomic_DNA"/>
</dbReference>
<gene>
    <name evidence="3" type="ORF">E2A64_14625</name>
</gene>
<accession>A0A4R5PI96</accession>
<dbReference type="AlphaFoldDB" id="A0A4R5PI96"/>
<dbReference type="Proteomes" id="UP000295131">
    <property type="component" value="Unassembled WGS sequence"/>
</dbReference>
<dbReference type="Gene3D" id="6.10.30.10">
    <property type="match status" value="1"/>
</dbReference>
<feature type="domain" description="ChsH2 C-terminal OB-fold" evidence="1">
    <location>
        <begin position="59"/>
        <end position="120"/>
    </location>
</feature>
<evidence type="ECO:0000313" key="4">
    <source>
        <dbReference type="Proteomes" id="UP000295131"/>
    </source>
</evidence>
<evidence type="ECO:0000313" key="3">
    <source>
        <dbReference type="EMBL" id="TDH34956.1"/>
    </source>
</evidence>
<comment type="caution">
    <text evidence="3">The sequence shown here is derived from an EMBL/GenBank/DDBJ whole genome shotgun (WGS) entry which is preliminary data.</text>
</comment>
<reference evidence="3 4" key="1">
    <citation type="journal article" date="2013" name="Int. J. Syst. Evol. Microbiol.">
        <title>Hoeflea suaedae sp. nov., an endophytic bacterium isolated from the root of the halophyte Suaeda maritima.</title>
        <authorList>
            <person name="Chung E.J."/>
            <person name="Park J.A."/>
            <person name="Pramanik P."/>
            <person name="Bibi F."/>
            <person name="Jeon C.O."/>
            <person name="Chung Y.R."/>
        </authorList>
    </citation>
    <scope>NUCLEOTIDE SEQUENCE [LARGE SCALE GENOMIC DNA]</scope>
    <source>
        <strain evidence="3 4">YC6898</strain>
    </source>
</reference>
<dbReference type="InterPro" id="IPR022002">
    <property type="entry name" value="ChsH2_Znr"/>
</dbReference>
<dbReference type="OrthoDB" id="7595207at2"/>
<dbReference type="Pfam" id="PF01796">
    <property type="entry name" value="OB_ChsH2_C"/>
    <property type="match status" value="1"/>
</dbReference>
<feature type="domain" description="ChsH2 rubredoxin-like zinc ribbon" evidence="2">
    <location>
        <begin position="22"/>
        <end position="57"/>
    </location>
</feature>
<protein>
    <recommendedName>
        <fullName evidence="5">Zn-ribbon domain-containing OB-fold protein</fullName>
    </recommendedName>
</protein>